<accession>X0WUN8</accession>
<organism evidence="1">
    <name type="scientific">marine sediment metagenome</name>
    <dbReference type="NCBI Taxonomy" id="412755"/>
    <lineage>
        <taxon>unclassified sequences</taxon>
        <taxon>metagenomes</taxon>
        <taxon>ecological metagenomes</taxon>
    </lineage>
</organism>
<dbReference type="AlphaFoldDB" id="X0WUN8"/>
<proteinExistence type="predicted"/>
<comment type="caution">
    <text evidence="1">The sequence shown here is derived from an EMBL/GenBank/DDBJ whole genome shotgun (WGS) entry which is preliminary data.</text>
</comment>
<evidence type="ECO:0000313" key="1">
    <source>
        <dbReference type="EMBL" id="GAG26912.1"/>
    </source>
</evidence>
<dbReference type="SUPFAM" id="SSF53474">
    <property type="entry name" value="alpha/beta-Hydrolases"/>
    <property type="match status" value="1"/>
</dbReference>
<name>X0WUN8_9ZZZZ</name>
<feature type="non-terminal residue" evidence="1">
    <location>
        <position position="69"/>
    </location>
</feature>
<reference evidence="1" key="1">
    <citation type="journal article" date="2014" name="Front. Microbiol.">
        <title>High frequency of phylogenetically diverse reductive dehalogenase-homologous genes in deep subseafloor sedimentary metagenomes.</title>
        <authorList>
            <person name="Kawai M."/>
            <person name="Futagami T."/>
            <person name="Toyoda A."/>
            <person name="Takaki Y."/>
            <person name="Nishi S."/>
            <person name="Hori S."/>
            <person name="Arai W."/>
            <person name="Tsubouchi T."/>
            <person name="Morono Y."/>
            <person name="Uchiyama I."/>
            <person name="Ito T."/>
            <person name="Fujiyama A."/>
            <person name="Inagaki F."/>
            <person name="Takami H."/>
        </authorList>
    </citation>
    <scope>NUCLEOTIDE SEQUENCE</scope>
    <source>
        <strain evidence="1">Expedition CK06-06</strain>
    </source>
</reference>
<gene>
    <name evidence="1" type="ORF">S01H1_50083</name>
</gene>
<dbReference type="EMBL" id="BARS01032252">
    <property type="protein sequence ID" value="GAG26912.1"/>
    <property type="molecule type" value="Genomic_DNA"/>
</dbReference>
<protein>
    <submittedName>
        <fullName evidence="1">Uncharacterized protein</fullName>
    </submittedName>
</protein>
<sequence>MFTGYLTLNDGIRLFYKVYGSTTQSEKKIDSDQPTLIFLHGGPGVVDHTLYTPFWSKFANKELGEATLQ</sequence>
<dbReference type="InterPro" id="IPR029058">
    <property type="entry name" value="AB_hydrolase_fold"/>
</dbReference>
<dbReference type="Gene3D" id="3.40.50.1820">
    <property type="entry name" value="alpha/beta hydrolase"/>
    <property type="match status" value="1"/>
</dbReference>